<dbReference type="EMBL" id="JAWRVI010000171">
    <property type="protein sequence ID" value="KAK4073083.1"/>
    <property type="molecule type" value="Genomic_DNA"/>
</dbReference>
<keyword evidence="2" id="KW-1185">Reference proteome</keyword>
<accession>A0ABR0BEW9</accession>
<sequence length="291" mass="31983">MHVSKANTKWQQPLGVCKIPQEFGAGITSMTWMPGGRICLGHANGDIFITNPRSPSGSNVYPTSTGNGGITALAALRGGGLAVGYYDGLVRIFRTLPDFARERIISAAKQPSPVLNLAWHAAESKGRHCSDRQIPCERCLKAMEKGTLRSHRNFLAIQRYGECVHVWANLNRTDDRGPKCIRTLGKGTAATGLCWVDWTLRGELVVVSNLWVVLTQRHSPRLIQVRTLEYWYIKKGTERLQSAFLPKVVGAALSPIGSPAGTLFVVDSDGEVRREKLVVPNKRQAPSSRQT</sequence>
<reference evidence="1 2" key="1">
    <citation type="journal article" date="2024" name="Microbiol. Resour. Announc.">
        <title>Genome annotations for the ascomycete fungi Trichoderma harzianum, Trichoderma aggressivum, and Purpureocillium lilacinum.</title>
        <authorList>
            <person name="Beijen E.P.W."/>
            <person name="Ohm R.A."/>
        </authorList>
    </citation>
    <scope>NUCLEOTIDE SEQUENCE [LARGE SCALE GENOMIC DNA]</scope>
    <source>
        <strain evidence="1 2">CBS 150709</strain>
    </source>
</reference>
<dbReference type="SUPFAM" id="SSF50978">
    <property type="entry name" value="WD40 repeat-like"/>
    <property type="match status" value="1"/>
</dbReference>
<dbReference type="Proteomes" id="UP001287286">
    <property type="component" value="Unassembled WGS sequence"/>
</dbReference>
<evidence type="ECO:0000313" key="2">
    <source>
        <dbReference type="Proteomes" id="UP001287286"/>
    </source>
</evidence>
<name>A0ABR0BEW9_PURLI</name>
<comment type="caution">
    <text evidence="1">The sequence shown here is derived from an EMBL/GenBank/DDBJ whole genome shotgun (WGS) entry which is preliminary data.</text>
</comment>
<proteinExistence type="predicted"/>
<organism evidence="1 2">
    <name type="scientific">Purpureocillium lilacinum</name>
    <name type="common">Paecilomyces lilacinus</name>
    <dbReference type="NCBI Taxonomy" id="33203"/>
    <lineage>
        <taxon>Eukaryota</taxon>
        <taxon>Fungi</taxon>
        <taxon>Dikarya</taxon>
        <taxon>Ascomycota</taxon>
        <taxon>Pezizomycotina</taxon>
        <taxon>Sordariomycetes</taxon>
        <taxon>Hypocreomycetidae</taxon>
        <taxon>Hypocreales</taxon>
        <taxon>Ophiocordycipitaceae</taxon>
        <taxon>Purpureocillium</taxon>
    </lineage>
</organism>
<protein>
    <submittedName>
        <fullName evidence="1">Uncharacterized protein</fullName>
    </submittedName>
</protein>
<gene>
    <name evidence="1" type="ORF">Purlil1_13144</name>
</gene>
<evidence type="ECO:0000313" key="1">
    <source>
        <dbReference type="EMBL" id="KAK4073083.1"/>
    </source>
</evidence>
<dbReference type="InterPro" id="IPR036322">
    <property type="entry name" value="WD40_repeat_dom_sf"/>
</dbReference>
<dbReference type="InterPro" id="IPR015943">
    <property type="entry name" value="WD40/YVTN_repeat-like_dom_sf"/>
</dbReference>
<dbReference type="Gene3D" id="2.130.10.10">
    <property type="entry name" value="YVTN repeat-like/Quinoprotein amine dehydrogenase"/>
    <property type="match status" value="1"/>
</dbReference>